<dbReference type="InterPro" id="IPR036095">
    <property type="entry name" value="PTS_EIIB-like_sf"/>
</dbReference>
<dbReference type="PROSITE" id="PS51099">
    <property type="entry name" value="PTS_EIIB_TYPE_2"/>
    <property type="match status" value="1"/>
</dbReference>
<keyword evidence="3" id="KW-0805">Transcription regulation</keyword>
<evidence type="ECO:0000256" key="4">
    <source>
        <dbReference type="ARBA" id="ARBA00023125"/>
    </source>
</evidence>
<dbReference type="EMBL" id="CACRUE010000022">
    <property type="protein sequence ID" value="VYT93849.1"/>
    <property type="molecule type" value="Genomic_DNA"/>
</dbReference>
<dbReference type="PANTHER" id="PTHR30185">
    <property type="entry name" value="CRYPTIC BETA-GLUCOSIDE BGL OPERON ANTITERMINATOR"/>
    <property type="match status" value="1"/>
</dbReference>
<keyword evidence="4" id="KW-0238">DNA-binding</keyword>
<protein>
    <submittedName>
        <fullName evidence="10">Transcriptional regulator MtlR</fullName>
    </submittedName>
</protein>
<evidence type="ECO:0000256" key="1">
    <source>
        <dbReference type="ARBA" id="ARBA00022679"/>
    </source>
</evidence>
<dbReference type="Gene3D" id="1.10.10.10">
    <property type="entry name" value="Winged helix-like DNA-binding domain superfamily/Winged helix DNA-binding domain"/>
    <property type="match status" value="2"/>
</dbReference>
<feature type="domain" description="PRD" evidence="9">
    <location>
        <begin position="284"/>
        <end position="390"/>
    </location>
</feature>
<organism evidence="10">
    <name type="scientific">Intestinibacter bartlettii</name>
    <dbReference type="NCBI Taxonomy" id="261299"/>
    <lineage>
        <taxon>Bacteria</taxon>
        <taxon>Bacillati</taxon>
        <taxon>Bacillota</taxon>
        <taxon>Clostridia</taxon>
        <taxon>Peptostreptococcales</taxon>
        <taxon>Peptostreptococcaceae</taxon>
        <taxon>Intestinibacter</taxon>
    </lineage>
</organism>
<dbReference type="InterPro" id="IPR002178">
    <property type="entry name" value="PTS_EIIA_type-2_dom"/>
</dbReference>
<keyword evidence="5" id="KW-0804">Transcription</keyword>
<dbReference type="InterPro" id="IPR050661">
    <property type="entry name" value="BglG_antiterminators"/>
</dbReference>
<dbReference type="Gene3D" id="3.40.930.10">
    <property type="entry name" value="Mannitol-specific EII, Chain A"/>
    <property type="match status" value="1"/>
</dbReference>
<evidence type="ECO:0000259" key="8">
    <source>
        <dbReference type="PROSITE" id="PS51099"/>
    </source>
</evidence>
<evidence type="ECO:0000256" key="5">
    <source>
        <dbReference type="ARBA" id="ARBA00023163"/>
    </source>
</evidence>
<dbReference type="Gene3D" id="1.10.1790.10">
    <property type="entry name" value="PRD domain"/>
    <property type="match status" value="2"/>
</dbReference>
<gene>
    <name evidence="10" type="primary">mtlR_1</name>
    <name evidence="10" type="ORF">IBLFYP30_01372</name>
</gene>
<dbReference type="PROSITE" id="PS51094">
    <property type="entry name" value="PTS_EIIA_TYPE_2"/>
    <property type="match status" value="1"/>
</dbReference>
<dbReference type="CDD" id="cd05568">
    <property type="entry name" value="PTS_IIB_bgl_like"/>
    <property type="match status" value="1"/>
</dbReference>
<dbReference type="SUPFAM" id="SSF55804">
    <property type="entry name" value="Phoshotransferase/anion transport protein"/>
    <property type="match status" value="1"/>
</dbReference>
<dbReference type="GO" id="GO:0009401">
    <property type="term" value="P:phosphoenolpyruvate-dependent sugar phosphotransferase system"/>
    <property type="evidence" value="ECO:0007669"/>
    <property type="project" value="InterPro"/>
</dbReference>
<proteinExistence type="predicted"/>
<dbReference type="PROSITE" id="PS00894">
    <property type="entry name" value="HTH_DEOR_1"/>
    <property type="match status" value="1"/>
</dbReference>
<name>A0A6N3AMU9_9FIRM</name>
<sequence>MKKRTREILIEIIKSKEITISQLAESFDVSERTIRNDLNDINDFLQENDLSMVSIGNKKKIQHEEDIKEAMNLIGDKDFYSYKLSKEERKSMIAMLLIESSEYITLSKIADTLFVSRATIINDLGGVKEYLKSGNLTVISHANKGLRLEGLESDKRFFLLNIITADRNNINLFTRLNKDNVLFKEEMDKIHKIVNEQEHAHESYLTDSSYNKLKNYLTIAVSRIGYGELIENQQDINNSKYAMAQDILKYMSQYLGVMSTVDEVRFLSKFLNSLRYLKKQNENKSMVKVQLITRTFIEAVSDELKINLNNDYDFYQNLSNHLESIFRSGISDLQSNEFLDEVVIKNPDIVLAVKKHIDIIEKYAERKISEIEITYITIHICAAMERKKNQEIAFHVVVVCSGGIGTSQLLLAKLKSHYNFQIVDIISSHDEKNILESHADLIISTVPLNNVNIDYVIVSPLFSDEDYLKVGTKIDEIRNKRNIPPRIEAKEITAKGVLNKLKSVFIEFEGQLPPGLQDRVTEAINDYFDDGAPKEEINYTDPYLHHLLPSSHIELDVECSDWRDAIRKSAQYLLDHDYIEESYIDKMIENVVENGPYIVISEGFALPHEGLNSGTKKIGMNLIRLKNPIDFGDGEDAEKGIKFVCCLSAIDHKSHLKAFFNLVNMLGQEKFKTAIENANSEYELAEIIRKYEYSI</sequence>
<evidence type="ECO:0000259" key="6">
    <source>
        <dbReference type="PROSITE" id="PS51000"/>
    </source>
</evidence>
<dbReference type="Pfam" id="PF00359">
    <property type="entry name" value="PTS_EIIA_2"/>
    <property type="match status" value="1"/>
</dbReference>
<dbReference type="Pfam" id="PF08279">
    <property type="entry name" value="HTH_11"/>
    <property type="match status" value="2"/>
</dbReference>
<dbReference type="InterPro" id="IPR018356">
    <property type="entry name" value="Tscrpt_reg_HTH_DeoR_CS"/>
</dbReference>
<reference evidence="10" key="1">
    <citation type="submission" date="2019-11" db="EMBL/GenBank/DDBJ databases">
        <authorList>
            <person name="Feng L."/>
        </authorList>
    </citation>
    <scope>NUCLEOTIDE SEQUENCE</scope>
    <source>
        <strain evidence="10">IbartlettiiLFYP30</strain>
    </source>
</reference>
<dbReference type="InterPro" id="IPR016152">
    <property type="entry name" value="PTrfase/Anion_transptr"/>
</dbReference>
<dbReference type="InterPro" id="IPR036388">
    <property type="entry name" value="WH-like_DNA-bd_sf"/>
</dbReference>
<dbReference type="PROSITE" id="PS51000">
    <property type="entry name" value="HTH_DEOR_2"/>
    <property type="match status" value="1"/>
</dbReference>
<evidence type="ECO:0000256" key="2">
    <source>
        <dbReference type="ARBA" id="ARBA00022737"/>
    </source>
</evidence>
<dbReference type="InterPro" id="IPR013011">
    <property type="entry name" value="PTS_EIIB_2"/>
</dbReference>
<evidence type="ECO:0000259" key="7">
    <source>
        <dbReference type="PROSITE" id="PS51094"/>
    </source>
</evidence>
<dbReference type="Gene3D" id="3.40.50.2300">
    <property type="match status" value="1"/>
</dbReference>
<dbReference type="PANTHER" id="PTHR30185:SF18">
    <property type="entry name" value="TRANSCRIPTIONAL REGULATOR MTLR"/>
    <property type="match status" value="1"/>
</dbReference>
<keyword evidence="1" id="KW-0808">Transferase</keyword>
<accession>A0A6N3AMU9</accession>
<dbReference type="InterPro" id="IPR011608">
    <property type="entry name" value="PRD"/>
</dbReference>
<dbReference type="RefSeq" id="WP_024037116.1">
    <property type="nucleotide sequence ID" value="NZ_CACRUE010000022.1"/>
</dbReference>
<dbReference type="InterPro" id="IPR013196">
    <property type="entry name" value="HTH_11"/>
</dbReference>
<dbReference type="AlphaFoldDB" id="A0A6N3AMU9"/>
<feature type="domain" description="HTH deoR-type" evidence="6">
    <location>
        <begin position="1"/>
        <end position="60"/>
    </location>
</feature>
<dbReference type="SUPFAM" id="SSF52794">
    <property type="entry name" value="PTS system IIB component-like"/>
    <property type="match status" value="1"/>
</dbReference>
<evidence type="ECO:0000259" key="9">
    <source>
        <dbReference type="PROSITE" id="PS51372"/>
    </source>
</evidence>
<dbReference type="Pfam" id="PF00874">
    <property type="entry name" value="PRD"/>
    <property type="match status" value="2"/>
</dbReference>
<keyword evidence="2" id="KW-0677">Repeat</keyword>
<dbReference type="GO" id="GO:0003677">
    <property type="term" value="F:DNA binding"/>
    <property type="evidence" value="ECO:0007669"/>
    <property type="project" value="UniProtKB-KW"/>
</dbReference>
<evidence type="ECO:0000313" key="10">
    <source>
        <dbReference type="EMBL" id="VYT93849.1"/>
    </source>
</evidence>
<dbReference type="GO" id="GO:0003700">
    <property type="term" value="F:DNA-binding transcription factor activity"/>
    <property type="evidence" value="ECO:0007669"/>
    <property type="project" value="InterPro"/>
</dbReference>
<dbReference type="PROSITE" id="PS51372">
    <property type="entry name" value="PRD_2"/>
    <property type="match status" value="1"/>
</dbReference>
<dbReference type="InterPro" id="IPR001034">
    <property type="entry name" value="DeoR_HTH"/>
</dbReference>
<feature type="domain" description="PTS EIIA type-2" evidence="7">
    <location>
        <begin position="546"/>
        <end position="691"/>
    </location>
</feature>
<feature type="domain" description="PTS EIIB type-2" evidence="8">
    <location>
        <begin position="394"/>
        <end position="482"/>
    </location>
</feature>
<evidence type="ECO:0000256" key="3">
    <source>
        <dbReference type="ARBA" id="ARBA00023015"/>
    </source>
</evidence>
<dbReference type="SMART" id="SM00420">
    <property type="entry name" value="HTH_DEOR"/>
    <property type="match status" value="1"/>
</dbReference>
<dbReference type="GO" id="GO:0008982">
    <property type="term" value="F:protein-N(PI)-phosphohistidine-sugar phosphotransferase activity"/>
    <property type="evidence" value="ECO:0007669"/>
    <property type="project" value="InterPro"/>
</dbReference>
<dbReference type="SUPFAM" id="SSF46785">
    <property type="entry name" value="Winged helix' DNA-binding domain"/>
    <property type="match status" value="1"/>
</dbReference>
<dbReference type="SUPFAM" id="SSF63520">
    <property type="entry name" value="PTS-regulatory domain, PRD"/>
    <property type="match status" value="2"/>
</dbReference>
<dbReference type="InterPro" id="IPR036390">
    <property type="entry name" value="WH_DNA-bd_sf"/>
</dbReference>
<dbReference type="InterPro" id="IPR036634">
    <property type="entry name" value="PRD_sf"/>
</dbReference>